<dbReference type="InterPro" id="IPR017860">
    <property type="entry name" value="Peptidase_M22_CS"/>
</dbReference>
<dbReference type="GO" id="GO:0005737">
    <property type="term" value="C:cytoplasm"/>
    <property type="evidence" value="ECO:0007669"/>
    <property type="project" value="UniProtKB-SubCell"/>
</dbReference>
<comment type="subcellular location">
    <subcellularLocation>
        <location evidence="8">Cytoplasm</location>
    </subcellularLocation>
</comment>
<dbReference type="GO" id="GO:0005506">
    <property type="term" value="F:iron ion binding"/>
    <property type="evidence" value="ECO:0007669"/>
    <property type="project" value="UniProtKB-UniRule"/>
</dbReference>
<feature type="binding site" evidence="8">
    <location>
        <position position="136"/>
    </location>
    <ligand>
        <name>Fe cation</name>
        <dbReference type="ChEBI" id="CHEBI:24875"/>
    </ligand>
</feature>
<organism evidence="10 11">
    <name type="scientific">Candidatus Yanofskybacteria bacterium RIFCSPHIGHO2_01_FULL_41_21</name>
    <dbReference type="NCBI Taxonomy" id="1802660"/>
    <lineage>
        <taxon>Bacteria</taxon>
        <taxon>Candidatus Yanofskyibacteriota</taxon>
    </lineage>
</organism>
<evidence type="ECO:0000256" key="2">
    <source>
        <dbReference type="ARBA" id="ARBA00022679"/>
    </source>
</evidence>
<comment type="similarity">
    <text evidence="8">Belongs to the KAE1 / TsaD family.</text>
</comment>
<keyword evidence="5 8" id="KW-0408">Iron</keyword>
<feature type="domain" description="Gcp-like" evidence="9">
    <location>
        <begin position="36"/>
        <end position="342"/>
    </location>
</feature>
<dbReference type="PANTHER" id="PTHR11735:SF6">
    <property type="entry name" value="TRNA N6-ADENOSINE THREONYLCARBAMOYLTRANSFERASE, MITOCHONDRIAL"/>
    <property type="match status" value="1"/>
</dbReference>
<evidence type="ECO:0000256" key="5">
    <source>
        <dbReference type="ARBA" id="ARBA00023004"/>
    </source>
</evidence>
<dbReference type="PROSITE" id="PS01016">
    <property type="entry name" value="GLYCOPROTEASE"/>
    <property type="match status" value="1"/>
</dbReference>
<gene>
    <name evidence="8" type="primary">tsaD</name>
    <name evidence="10" type="ORF">A2735_03575</name>
</gene>
<name>A0A1F8EAK5_9BACT</name>
<sequence length="376" mass="40645">MTILGIETSCDETAVAVLKVNPPLYEASEGHLGQIEVLSNIVSSQVKLHAEFGGVVPNLAAREHVKNISHVFETALKKASKTGNWKLETGNFPIDLIAVTHGPGLGPALLVGIAFAKTIAMTHNKPLIGVDHMRGHVYSNWLKPIGEIPNSKFQIPNKFPAMNLIVSGGHTELVLMSDYEKFELVGETMDDAVGEAFDKVARLLDLGYPGGPAISKIAENGDPNRFPLPRPMLHSKDFNFSFSGLKTAVLYLLRDLKEKGVEINDQTKADIASSFQESAVDVLVQKTIHSAREYGVSTIMLSGGVSANTLLRNKLKIATEKEGLVFFCPPLVYTGDNAVMIALAGYFAHKKTGAVDPDAPVGTSWQTIEMQPNLGF</sequence>
<feature type="binding site" evidence="8">
    <location>
        <position position="211"/>
    </location>
    <ligand>
        <name>substrate</name>
    </ligand>
</feature>
<dbReference type="PANTHER" id="PTHR11735">
    <property type="entry name" value="TRNA N6-ADENOSINE THREONYLCARBAMOYLTRANSFERASE"/>
    <property type="match status" value="1"/>
</dbReference>
<comment type="caution">
    <text evidence="8">Lacks conserved residue(s) required for the propagation of feature annotation.</text>
</comment>
<dbReference type="GO" id="GO:0061711">
    <property type="term" value="F:tRNA N(6)-L-threonylcarbamoyladenine synthase activity"/>
    <property type="evidence" value="ECO:0007669"/>
    <property type="project" value="UniProtKB-EC"/>
</dbReference>
<comment type="caution">
    <text evidence="10">The sequence shown here is derived from an EMBL/GenBank/DDBJ whole genome shotgun (WGS) entry which is preliminary data.</text>
</comment>
<dbReference type="CDD" id="cd24133">
    <property type="entry name" value="ASKHA_NBD_TsaD_bac"/>
    <property type="match status" value="1"/>
</dbReference>
<dbReference type="EMBL" id="MGJA01000010">
    <property type="protein sequence ID" value="OGM97657.1"/>
    <property type="molecule type" value="Genomic_DNA"/>
</dbReference>
<comment type="catalytic activity">
    <reaction evidence="7 8">
        <text>L-threonylcarbamoyladenylate + adenosine(37) in tRNA = N(6)-L-threonylcarbamoyladenosine(37) in tRNA + AMP + H(+)</text>
        <dbReference type="Rhea" id="RHEA:37059"/>
        <dbReference type="Rhea" id="RHEA-COMP:10162"/>
        <dbReference type="Rhea" id="RHEA-COMP:10163"/>
        <dbReference type="ChEBI" id="CHEBI:15378"/>
        <dbReference type="ChEBI" id="CHEBI:73682"/>
        <dbReference type="ChEBI" id="CHEBI:74411"/>
        <dbReference type="ChEBI" id="CHEBI:74418"/>
        <dbReference type="ChEBI" id="CHEBI:456215"/>
        <dbReference type="EC" id="2.3.1.234"/>
    </reaction>
</comment>
<reference evidence="10 11" key="1">
    <citation type="journal article" date="2016" name="Nat. Commun.">
        <title>Thousands of microbial genomes shed light on interconnected biogeochemical processes in an aquifer system.</title>
        <authorList>
            <person name="Anantharaman K."/>
            <person name="Brown C.T."/>
            <person name="Hug L.A."/>
            <person name="Sharon I."/>
            <person name="Castelle C.J."/>
            <person name="Probst A.J."/>
            <person name="Thomas B.C."/>
            <person name="Singh A."/>
            <person name="Wilkins M.J."/>
            <person name="Karaoz U."/>
            <person name="Brodie E.L."/>
            <person name="Williams K.H."/>
            <person name="Hubbard S.S."/>
            <person name="Banfield J.F."/>
        </authorList>
    </citation>
    <scope>NUCLEOTIDE SEQUENCE [LARGE SCALE GENOMIC DNA]</scope>
</reference>
<dbReference type="NCBIfam" id="TIGR03723">
    <property type="entry name" value="T6A_TsaD_YgjD"/>
    <property type="match status" value="1"/>
</dbReference>
<evidence type="ECO:0000259" key="9">
    <source>
        <dbReference type="Pfam" id="PF00814"/>
    </source>
</evidence>
<keyword evidence="2 8" id="KW-0808">Transferase</keyword>
<evidence type="ECO:0000256" key="3">
    <source>
        <dbReference type="ARBA" id="ARBA00022694"/>
    </source>
</evidence>
<dbReference type="Proteomes" id="UP000178520">
    <property type="component" value="Unassembled WGS sequence"/>
</dbReference>
<dbReference type="InterPro" id="IPR017861">
    <property type="entry name" value="KAE1/TsaD"/>
</dbReference>
<evidence type="ECO:0000313" key="10">
    <source>
        <dbReference type="EMBL" id="OGM97657.1"/>
    </source>
</evidence>
<evidence type="ECO:0000256" key="7">
    <source>
        <dbReference type="ARBA" id="ARBA00048117"/>
    </source>
</evidence>
<dbReference type="Pfam" id="PF00814">
    <property type="entry name" value="TsaD"/>
    <property type="match status" value="1"/>
</dbReference>
<keyword evidence="1 8" id="KW-0963">Cytoplasm</keyword>
<dbReference type="SUPFAM" id="SSF53067">
    <property type="entry name" value="Actin-like ATPase domain"/>
    <property type="match status" value="2"/>
</dbReference>
<comment type="cofactor">
    <cofactor evidence="8">
        <name>Fe(2+)</name>
        <dbReference type="ChEBI" id="CHEBI:29033"/>
    </cofactor>
    <text evidence="8">Binds 1 Fe(2+) ion per subunit.</text>
</comment>
<dbReference type="InterPro" id="IPR000905">
    <property type="entry name" value="Gcp-like_dom"/>
</dbReference>
<evidence type="ECO:0000313" key="11">
    <source>
        <dbReference type="Proteomes" id="UP000178520"/>
    </source>
</evidence>
<feature type="binding site" evidence="8">
    <location>
        <position position="308"/>
    </location>
    <ligand>
        <name>substrate</name>
    </ligand>
</feature>
<keyword evidence="4 8" id="KW-0479">Metal-binding</keyword>
<dbReference type="STRING" id="1802660.A2735_03575"/>
<evidence type="ECO:0000256" key="4">
    <source>
        <dbReference type="ARBA" id="ARBA00022723"/>
    </source>
</evidence>
<evidence type="ECO:0000256" key="8">
    <source>
        <dbReference type="HAMAP-Rule" id="MF_01445"/>
    </source>
</evidence>
<feature type="binding site" evidence="8">
    <location>
        <position position="132"/>
    </location>
    <ligand>
        <name>Fe cation</name>
        <dbReference type="ChEBI" id="CHEBI:24875"/>
    </ligand>
</feature>
<proteinExistence type="inferred from homology"/>
<keyword evidence="6 8" id="KW-0012">Acyltransferase</keyword>
<comment type="function">
    <text evidence="8">Required for the formation of a threonylcarbamoyl group on adenosine at position 37 (t(6)A37) in tRNAs that read codons beginning with adenine. Is involved in the transfer of the threonylcarbamoyl moiety of threonylcarbamoyl-AMP (TC-AMP) to the N6 group of A37, together with TsaE and TsaB. TsaD likely plays a direct catalytic role in this reaction.</text>
</comment>
<dbReference type="FunFam" id="3.30.420.40:FF:000040">
    <property type="entry name" value="tRNA N6-adenosine threonylcarbamoyltransferase"/>
    <property type="match status" value="1"/>
</dbReference>
<dbReference type="GO" id="GO:0002949">
    <property type="term" value="P:tRNA threonylcarbamoyladenosine modification"/>
    <property type="evidence" value="ECO:0007669"/>
    <property type="project" value="UniProtKB-UniRule"/>
</dbReference>
<feature type="binding site" evidence="8">
    <location>
        <position position="198"/>
    </location>
    <ligand>
        <name>substrate</name>
    </ligand>
</feature>
<accession>A0A1F8EAK5</accession>
<dbReference type="EC" id="2.3.1.234" evidence="8"/>
<keyword evidence="3 8" id="KW-0819">tRNA processing</keyword>
<dbReference type="Gene3D" id="3.30.420.40">
    <property type="match status" value="2"/>
</dbReference>
<dbReference type="PRINTS" id="PR00789">
    <property type="entry name" value="OSIALOPTASE"/>
</dbReference>
<evidence type="ECO:0000256" key="1">
    <source>
        <dbReference type="ARBA" id="ARBA00022490"/>
    </source>
</evidence>
<feature type="binding site" evidence="8">
    <location>
        <position position="336"/>
    </location>
    <ligand>
        <name>Fe cation</name>
        <dbReference type="ChEBI" id="CHEBI:24875"/>
    </ligand>
</feature>
<dbReference type="AlphaFoldDB" id="A0A1F8EAK5"/>
<dbReference type="HAMAP" id="MF_01445">
    <property type="entry name" value="TsaD"/>
    <property type="match status" value="1"/>
</dbReference>
<evidence type="ECO:0000256" key="6">
    <source>
        <dbReference type="ARBA" id="ARBA00023315"/>
    </source>
</evidence>
<feature type="binding site" evidence="8">
    <location>
        <begin position="165"/>
        <end position="169"/>
    </location>
    <ligand>
        <name>substrate</name>
    </ligand>
</feature>
<dbReference type="InterPro" id="IPR043129">
    <property type="entry name" value="ATPase_NBD"/>
</dbReference>
<dbReference type="NCBIfam" id="TIGR00329">
    <property type="entry name" value="gcp_kae1"/>
    <property type="match status" value="1"/>
</dbReference>
<dbReference type="InterPro" id="IPR022450">
    <property type="entry name" value="TsaD"/>
</dbReference>
<protein>
    <recommendedName>
        <fullName evidence="8">tRNA N6-adenosine threonylcarbamoyltransferase</fullName>
        <ecNumber evidence="8">2.3.1.234</ecNumber>
    </recommendedName>
    <alternativeName>
        <fullName evidence="8">N6-L-threonylcarbamoyladenine synthase</fullName>
        <shortName evidence="8">t(6)A synthase</shortName>
    </alternativeName>
    <alternativeName>
        <fullName evidence="8">t(6)A37 threonylcarbamoyladenosine biosynthesis protein TsaD</fullName>
    </alternativeName>
    <alternativeName>
        <fullName evidence="8">tRNA threonylcarbamoyladenosine biosynthesis protein TsaD</fullName>
    </alternativeName>
</protein>